<organism evidence="1 2">
    <name type="scientific">Acropora cervicornis</name>
    <name type="common">Staghorn coral</name>
    <dbReference type="NCBI Taxonomy" id="6130"/>
    <lineage>
        <taxon>Eukaryota</taxon>
        <taxon>Metazoa</taxon>
        <taxon>Cnidaria</taxon>
        <taxon>Anthozoa</taxon>
        <taxon>Hexacorallia</taxon>
        <taxon>Scleractinia</taxon>
        <taxon>Astrocoeniina</taxon>
        <taxon>Acroporidae</taxon>
        <taxon>Acropora</taxon>
    </lineage>
</organism>
<reference evidence="1" key="1">
    <citation type="journal article" date="2023" name="G3 (Bethesda)">
        <title>Whole genome assembly and annotation of the endangered Caribbean coral Acropora cervicornis.</title>
        <authorList>
            <person name="Selwyn J.D."/>
            <person name="Vollmer S.V."/>
        </authorList>
    </citation>
    <scope>NUCLEOTIDE SEQUENCE</scope>
    <source>
        <strain evidence="1">K2</strain>
    </source>
</reference>
<evidence type="ECO:0000313" key="1">
    <source>
        <dbReference type="EMBL" id="KAK2574213.1"/>
    </source>
</evidence>
<accession>A0AAD9R6X2</accession>
<reference evidence="1" key="2">
    <citation type="journal article" date="2023" name="Science">
        <title>Genomic signatures of disease resistance in endangered staghorn corals.</title>
        <authorList>
            <person name="Vollmer S.V."/>
            <person name="Selwyn J.D."/>
            <person name="Despard B.A."/>
            <person name="Roesel C.L."/>
        </authorList>
    </citation>
    <scope>NUCLEOTIDE SEQUENCE</scope>
    <source>
        <strain evidence="1">K2</strain>
    </source>
</reference>
<keyword evidence="2" id="KW-1185">Reference proteome</keyword>
<dbReference type="AlphaFoldDB" id="A0AAD9R6X2"/>
<dbReference type="Proteomes" id="UP001249851">
    <property type="component" value="Unassembled WGS sequence"/>
</dbReference>
<name>A0AAD9R6X2_ACRCE</name>
<proteinExistence type="predicted"/>
<sequence length="59" mass="6569">MGPLDKQNLLKSQTSKKVKAANVPMKNISQKTMMVVIPDYKLLEKSPSVRFASGFRCGK</sequence>
<comment type="caution">
    <text evidence="1">The sequence shown here is derived from an EMBL/GenBank/DDBJ whole genome shotgun (WGS) entry which is preliminary data.</text>
</comment>
<evidence type="ECO:0000313" key="2">
    <source>
        <dbReference type="Proteomes" id="UP001249851"/>
    </source>
</evidence>
<gene>
    <name evidence="1" type="ORF">P5673_000350</name>
</gene>
<dbReference type="EMBL" id="JARQWQ010000001">
    <property type="protein sequence ID" value="KAK2574213.1"/>
    <property type="molecule type" value="Genomic_DNA"/>
</dbReference>
<protein>
    <submittedName>
        <fullName evidence="1">Uncharacterized protein</fullName>
    </submittedName>
</protein>